<dbReference type="EMBL" id="QYUP01000113">
    <property type="protein sequence ID" value="RJG15706.1"/>
    <property type="molecule type" value="Genomic_DNA"/>
</dbReference>
<proteinExistence type="predicted"/>
<gene>
    <name evidence="1" type="ORF">D3872_12430</name>
</gene>
<evidence type="ECO:0008006" key="3">
    <source>
        <dbReference type="Google" id="ProtNLM"/>
    </source>
</evidence>
<dbReference type="AlphaFoldDB" id="A0A418XSV6"/>
<organism evidence="1 2">
    <name type="scientific">Massilia cavernae</name>
    <dbReference type="NCBI Taxonomy" id="2320864"/>
    <lineage>
        <taxon>Bacteria</taxon>
        <taxon>Pseudomonadati</taxon>
        <taxon>Pseudomonadota</taxon>
        <taxon>Betaproteobacteria</taxon>
        <taxon>Burkholderiales</taxon>
        <taxon>Oxalobacteraceae</taxon>
        <taxon>Telluria group</taxon>
        <taxon>Massilia</taxon>
    </lineage>
</organism>
<accession>A0A418XSV6</accession>
<name>A0A418XSV6_9BURK</name>
<comment type="caution">
    <text evidence="1">The sequence shown here is derived from an EMBL/GenBank/DDBJ whole genome shotgun (WGS) entry which is preliminary data.</text>
</comment>
<keyword evidence="2" id="KW-1185">Reference proteome</keyword>
<dbReference type="Proteomes" id="UP000284006">
    <property type="component" value="Unassembled WGS sequence"/>
</dbReference>
<evidence type="ECO:0000313" key="2">
    <source>
        <dbReference type="Proteomes" id="UP000284006"/>
    </source>
</evidence>
<protein>
    <recommendedName>
        <fullName evidence="3">Plasmid replication protein RepB</fullName>
    </recommendedName>
</protein>
<reference evidence="1 2" key="1">
    <citation type="submission" date="2018-09" db="EMBL/GenBank/DDBJ databases">
        <authorList>
            <person name="Zhu H."/>
        </authorList>
    </citation>
    <scope>NUCLEOTIDE SEQUENCE [LARGE SCALE GENOMIC DNA]</scope>
    <source>
        <strain evidence="1 2">K1S02-61</strain>
    </source>
</reference>
<evidence type="ECO:0000313" key="1">
    <source>
        <dbReference type="EMBL" id="RJG15706.1"/>
    </source>
</evidence>
<sequence length="83" mass="9077">MIECNRTLDQARRDFSSGRLSGAAIIRVPMSRNAWTVRLSGAKGDAGMLLEVKTLGPHVFNSLDRAVEAIEQIGFSFDQLKVG</sequence>